<dbReference type="Pfam" id="PF00069">
    <property type="entry name" value="Pkinase"/>
    <property type="match status" value="1"/>
</dbReference>
<dbReference type="GO" id="GO:0004674">
    <property type="term" value="F:protein serine/threonine kinase activity"/>
    <property type="evidence" value="ECO:0007669"/>
    <property type="project" value="UniProtKB-KW"/>
</dbReference>
<comment type="similarity">
    <text evidence="2">Belongs to the protein kinase superfamily. CAMK Ser/Thr protein kinase family. SNF1 subfamily.</text>
</comment>
<comment type="catalytic activity">
    <reaction evidence="10">
        <text>L-threonyl-[protein] + ATP = O-phospho-L-threonyl-[protein] + ADP + H(+)</text>
        <dbReference type="Rhea" id="RHEA:46608"/>
        <dbReference type="Rhea" id="RHEA-COMP:11060"/>
        <dbReference type="Rhea" id="RHEA-COMP:11605"/>
        <dbReference type="ChEBI" id="CHEBI:15378"/>
        <dbReference type="ChEBI" id="CHEBI:30013"/>
        <dbReference type="ChEBI" id="CHEBI:30616"/>
        <dbReference type="ChEBI" id="CHEBI:61977"/>
        <dbReference type="ChEBI" id="CHEBI:456216"/>
        <dbReference type="EC" id="2.7.11.1"/>
    </reaction>
</comment>
<evidence type="ECO:0000259" key="15">
    <source>
        <dbReference type="PROSITE" id="PS50816"/>
    </source>
</evidence>
<gene>
    <name evidence="16" type="ORF">ERUC_LOCUS2756</name>
</gene>
<dbReference type="GO" id="GO:0005524">
    <property type="term" value="F:ATP binding"/>
    <property type="evidence" value="ECO:0007669"/>
    <property type="project" value="UniProtKB-UniRule"/>
</dbReference>
<name>A0ABC8ITY4_ERUVS</name>
<comment type="catalytic activity">
    <reaction evidence="11">
        <text>L-seryl-[protein] + ATP = O-phospho-L-seryl-[protein] + ADP + H(+)</text>
        <dbReference type="Rhea" id="RHEA:17989"/>
        <dbReference type="Rhea" id="RHEA-COMP:9863"/>
        <dbReference type="Rhea" id="RHEA-COMP:11604"/>
        <dbReference type="ChEBI" id="CHEBI:15378"/>
        <dbReference type="ChEBI" id="CHEBI:29999"/>
        <dbReference type="ChEBI" id="CHEBI:30616"/>
        <dbReference type="ChEBI" id="CHEBI:83421"/>
        <dbReference type="ChEBI" id="CHEBI:456216"/>
        <dbReference type="EC" id="2.7.11.1"/>
    </reaction>
</comment>
<evidence type="ECO:0000259" key="14">
    <source>
        <dbReference type="PROSITE" id="PS50011"/>
    </source>
</evidence>
<dbReference type="CDD" id="cd12195">
    <property type="entry name" value="CIPK_C"/>
    <property type="match status" value="1"/>
</dbReference>
<reference evidence="16 17" key="1">
    <citation type="submission" date="2022-03" db="EMBL/GenBank/DDBJ databases">
        <authorList>
            <person name="Macdonald S."/>
            <person name="Ahmed S."/>
            <person name="Newling K."/>
        </authorList>
    </citation>
    <scope>NUCLEOTIDE SEQUENCE [LARGE SCALE GENOMIC DNA]</scope>
</reference>
<evidence type="ECO:0000256" key="3">
    <source>
        <dbReference type="ARBA" id="ARBA00012513"/>
    </source>
</evidence>
<feature type="binding site" evidence="12">
    <location>
        <position position="61"/>
    </location>
    <ligand>
        <name>ATP</name>
        <dbReference type="ChEBI" id="CHEBI:30616"/>
    </ligand>
</feature>
<evidence type="ECO:0000256" key="2">
    <source>
        <dbReference type="ARBA" id="ARBA00006234"/>
    </source>
</evidence>
<proteinExistence type="inferred from homology"/>
<dbReference type="FunFam" id="3.30.200.20:FF:000096">
    <property type="entry name" value="Non-specific serine/threonine protein kinase"/>
    <property type="match status" value="1"/>
</dbReference>
<dbReference type="InterPro" id="IPR004041">
    <property type="entry name" value="NAF_dom"/>
</dbReference>
<dbReference type="FunFam" id="3.30.310.80:FF:000002">
    <property type="entry name" value="Non-specific serine/threonine protein kinase"/>
    <property type="match status" value="1"/>
</dbReference>
<evidence type="ECO:0000256" key="8">
    <source>
        <dbReference type="ARBA" id="ARBA00022840"/>
    </source>
</evidence>
<dbReference type="Pfam" id="PF03822">
    <property type="entry name" value="NAF"/>
    <property type="match status" value="1"/>
</dbReference>
<keyword evidence="17" id="KW-1185">Reference proteome</keyword>
<evidence type="ECO:0000256" key="4">
    <source>
        <dbReference type="ARBA" id="ARBA00022527"/>
    </source>
</evidence>
<evidence type="ECO:0000256" key="13">
    <source>
        <dbReference type="RuleBase" id="RU000304"/>
    </source>
</evidence>
<evidence type="ECO:0000256" key="6">
    <source>
        <dbReference type="ARBA" id="ARBA00022741"/>
    </source>
</evidence>
<dbReference type="PANTHER" id="PTHR43895:SF32">
    <property type="entry name" value="SERINE_THREONINE-PROTEIN KINASE CHK1"/>
    <property type="match status" value="1"/>
</dbReference>
<evidence type="ECO:0000256" key="11">
    <source>
        <dbReference type="ARBA" id="ARBA00048679"/>
    </source>
</evidence>
<comment type="caution">
    <text evidence="16">The sequence shown here is derived from an EMBL/GenBank/DDBJ whole genome shotgun (WGS) entry which is preliminary data.</text>
</comment>
<organism evidence="16 17">
    <name type="scientific">Eruca vesicaria subsp. sativa</name>
    <name type="common">Garden rocket</name>
    <name type="synonym">Eruca sativa</name>
    <dbReference type="NCBI Taxonomy" id="29727"/>
    <lineage>
        <taxon>Eukaryota</taxon>
        <taxon>Viridiplantae</taxon>
        <taxon>Streptophyta</taxon>
        <taxon>Embryophyta</taxon>
        <taxon>Tracheophyta</taxon>
        <taxon>Spermatophyta</taxon>
        <taxon>Magnoliopsida</taxon>
        <taxon>eudicotyledons</taxon>
        <taxon>Gunneridae</taxon>
        <taxon>Pentapetalae</taxon>
        <taxon>rosids</taxon>
        <taxon>malvids</taxon>
        <taxon>Brassicales</taxon>
        <taxon>Brassicaceae</taxon>
        <taxon>Brassiceae</taxon>
        <taxon>Eruca</taxon>
    </lineage>
</organism>
<dbReference type="InterPro" id="IPR011009">
    <property type="entry name" value="Kinase-like_dom_sf"/>
</dbReference>
<feature type="domain" description="NAF" evidence="15">
    <location>
        <begin position="317"/>
        <end position="341"/>
    </location>
</feature>
<evidence type="ECO:0000256" key="12">
    <source>
        <dbReference type="PROSITE-ProRule" id="PRU10141"/>
    </source>
</evidence>
<dbReference type="Gene3D" id="1.10.510.10">
    <property type="entry name" value="Transferase(Phosphotransferase) domain 1"/>
    <property type="match status" value="1"/>
</dbReference>
<keyword evidence="5" id="KW-0808">Transferase</keyword>
<dbReference type="InterPro" id="IPR008271">
    <property type="entry name" value="Ser/Thr_kinase_AS"/>
</dbReference>
<evidence type="ECO:0000256" key="7">
    <source>
        <dbReference type="ARBA" id="ARBA00022777"/>
    </source>
</evidence>
<dbReference type="SMART" id="SM00220">
    <property type="entry name" value="S_TKc"/>
    <property type="match status" value="1"/>
</dbReference>
<dbReference type="AlphaFoldDB" id="A0ABC8ITY4"/>
<dbReference type="PANTHER" id="PTHR43895">
    <property type="entry name" value="CALCIUM/CALMODULIN-DEPENDENT PROTEIN KINASE KINASE-RELATED"/>
    <property type="match status" value="1"/>
</dbReference>
<evidence type="ECO:0000256" key="9">
    <source>
        <dbReference type="ARBA" id="ARBA00023211"/>
    </source>
</evidence>
<keyword evidence="9" id="KW-0464">Manganese</keyword>
<keyword evidence="7" id="KW-0418">Kinase</keyword>
<sequence length="458" mass="52209">MAADVMDQKKRNMTKKTRRLGKYEVGRTIGEGNFAKVKFARNTETGENVAIKIMAKSTILKNRMVDQIKREISIMKIVRHPNIVRLYEVLASPSKIYIVLEFVTGGELFDRIVHNGRLEESEARKYFQQLIDAIAHCHCKGVYHRDLKPENLLLDNNGNLKVSDFGLSALPQQGVELLRTTCGTPNYAAPEVLNGQGYDGSAADIWSCGVILFVIMAGFLPFSETDLPSLYRKIGAAEFSCPQWFSTDVKSLIHRILDPNPKTRIQIQGIRNDRWFRINYMPTRAKEEGEVNLDDVRAVFDGIEGSYVAENIERRYEGPLMMNAFEMITLSQGLNLSALFDRRQDFVKRQTRFVSRREPSVIIANIEAVATSMGFRAHTRNFKTRLEGLSSIKAGQFAVVIEIYEVAPSLFMVDVRKAAGETLEYHKFYKKLCEKLENIIWRATEGMPKPELFRTITF</sequence>
<evidence type="ECO:0000256" key="5">
    <source>
        <dbReference type="ARBA" id="ARBA00022679"/>
    </source>
</evidence>
<dbReference type="EMBL" id="CAKOAT010054044">
    <property type="protein sequence ID" value="CAH8300451.1"/>
    <property type="molecule type" value="Genomic_DNA"/>
</dbReference>
<evidence type="ECO:0000313" key="16">
    <source>
        <dbReference type="EMBL" id="CAH8300451.1"/>
    </source>
</evidence>
<dbReference type="SUPFAM" id="SSF56112">
    <property type="entry name" value="Protein kinase-like (PK-like)"/>
    <property type="match status" value="1"/>
</dbReference>
<evidence type="ECO:0000256" key="10">
    <source>
        <dbReference type="ARBA" id="ARBA00047899"/>
    </source>
</evidence>
<dbReference type="InterPro" id="IPR018451">
    <property type="entry name" value="NAF/FISL_domain"/>
</dbReference>
<dbReference type="FunFam" id="1.10.510.10:FF:000279">
    <property type="entry name" value="Non-specific serine/threonine protein kinase"/>
    <property type="match status" value="1"/>
</dbReference>
<dbReference type="Gene3D" id="3.30.310.80">
    <property type="entry name" value="Kinase associated domain 1, KA1"/>
    <property type="match status" value="1"/>
</dbReference>
<dbReference type="Proteomes" id="UP001642260">
    <property type="component" value="Unassembled WGS sequence"/>
</dbReference>
<keyword evidence="6 12" id="KW-0547">Nucleotide-binding</keyword>
<keyword evidence="8 12" id="KW-0067">ATP-binding</keyword>
<keyword evidence="4 13" id="KW-0723">Serine/threonine-protein kinase</keyword>
<accession>A0ABC8ITY4</accession>
<dbReference type="PROSITE" id="PS50011">
    <property type="entry name" value="PROTEIN_KINASE_DOM"/>
    <property type="match status" value="1"/>
</dbReference>
<dbReference type="InterPro" id="IPR017441">
    <property type="entry name" value="Protein_kinase_ATP_BS"/>
</dbReference>
<dbReference type="InterPro" id="IPR000719">
    <property type="entry name" value="Prot_kinase_dom"/>
</dbReference>
<dbReference type="EC" id="2.7.11.1" evidence="3"/>
<comment type="cofactor">
    <cofactor evidence="1">
        <name>Mn(2+)</name>
        <dbReference type="ChEBI" id="CHEBI:29035"/>
    </cofactor>
</comment>
<evidence type="ECO:0000256" key="1">
    <source>
        <dbReference type="ARBA" id="ARBA00001936"/>
    </source>
</evidence>
<dbReference type="PROSITE" id="PS00107">
    <property type="entry name" value="PROTEIN_KINASE_ATP"/>
    <property type="match status" value="1"/>
</dbReference>
<dbReference type="PROSITE" id="PS50816">
    <property type="entry name" value="NAF"/>
    <property type="match status" value="1"/>
</dbReference>
<feature type="domain" description="Protein kinase" evidence="14">
    <location>
        <begin position="23"/>
        <end position="276"/>
    </location>
</feature>
<protein>
    <recommendedName>
        <fullName evidence="3">non-specific serine/threonine protein kinase</fullName>
        <ecNumber evidence="3">2.7.11.1</ecNumber>
    </recommendedName>
</protein>
<evidence type="ECO:0000313" key="17">
    <source>
        <dbReference type="Proteomes" id="UP001642260"/>
    </source>
</evidence>
<dbReference type="PROSITE" id="PS00108">
    <property type="entry name" value="PROTEIN_KINASE_ST"/>
    <property type="match status" value="1"/>
</dbReference>